<dbReference type="InterPro" id="IPR005829">
    <property type="entry name" value="Sugar_transporter_CS"/>
</dbReference>
<comment type="subcellular location">
    <subcellularLocation>
        <location evidence="1">Membrane</location>
        <topology evidence="1">Multi-pass membrane protein</topology>
    </subcellularLocation>
</comment>
<evidence type="ECO:0000256" key="7">
    <source>
        <dbReference type="ARBA" id="ARBA00022989"/>
    </source>
</evidence>
<dbReference type="PROSITE" id="PS00216">
    <property type="entry name" value="SUGAR_TRANSPORT_1"/>
    <property type="match status" value="1"/>
</dbReference>
<evidence type="ECO:0000256" key="2">
    <source>
        <dbReference type="ARBA" id="ARBA00010992"/>
    </source>
</evidence>
<evidence type="ECO:0000259" key="10">
    <source>
        <dbReference type="PROSITE" id="PS50850"/>
    </source>
</evidence>
<dbReference type="SUPFAM" id="SSF103473">
    <property type="entry name" value="MFS general substrate transporter"/>
    <property type="match status" value="1"/>
</dbReference>
<dbReference type="GO" id="GO:0015293">
    <property type="term" value="F:symporter activity"/>
    <property type="evidence" value="ECO:0007669"/>
    <property type="project" value="UniProtKB-KW"/>
</dbReference>
<feature type="transmembrane region" description="Helical" evidence="9">
    <location>
        <begin position="239"/>
        <end position="261"/>
    </location>
</feature>
<feature type="transmembrane region" description="Helical" evidence="9">
    <location>
        <begin position="51"/>
        <end position="78"/>
    </location>
</feature>
<gene>
    <name evidence="11" type="ORF">R1sor_008417</name>
</gene>
<feature type="transmembrane region" description="Helical" evidence="9">
    <location>
        <begin position="118"/>
        <end position="141"/>
    </location>
</feature>
<dbReference type="InterPro" id="IPR036259">
    <property type="entry name" value="MFS_trans_sf"/>
</dbReference>
<dbReference type="EMBL" id="JBJQOH010000003">
    <property type="protein sequence ID" value="KAL3694766.1"/>
    <property type="molecule type" value="Genomic_DNA"/>
</dbReference>
<keyword evidence="6" id="KW-0769">Symport</keyword>
<keyword evidence="8 9" id="KW-0472">Membrane</keyword>
<feature type="transmembrane region" description="Helical" evidence="9">
    <location>
        <begin position="302"/>
        <end position="321"/>
    </location>
</feature>
<evidence type="ECO:0000256" key="3">
    <source>
        <dbReference type="ARBA" id="ARBA00022448"/>
    </source>
</evidence>
<dbReference type="PANTHER" id="PTHR23500:SF574">
    <property type="entry name" value="SUGAR TRANSPORT PROTEIN 1"/>
    <property type="match status" value="1"/>
</dbReference>
<evidence type="ECO:0000313" key="12">
    <source>
        <dbReference type="Proteomes" id="UP001633002"/>
    </source>
</evidence>
<keyword evidence="7 9" id="KW-1133">Transmembrane helix</keyword>
<comment type="caution">
    <text evidence="11">The sequence shown here is derived from an EMBL/GenBank/DDBJ whole genome shotgun (WGS) entry which is preliminary data.</text>
</comment>
<evidence type="ECO:0000256" key="9">
    <source>
        <dbReference type="SAM" id="Phobius"/>
    </source>
</evidence>
<feature type="domain" description="Major facilitator superfamily (MFS) profile" evidence="10">
    <location>
        <begin position="1"/>
        <end position="344"/>
    </location>
</feature>
<dbReference type="Proteomes" id="UP001633002">
    <property type="component" value="Unassembled WGS sequence"/>
</dbReference>
<evidence type="ECO:0000256" key="6">
    <source>
        <dbReference type="ARBA" id="ARBA00022847"/>
    </source>
</evidence>
<evidence type="ECO:0000256" key="4">
    <source>
        <dbReference type="ARBA" id="ARBA00022597"/>
    </source>
</evidence>
<dbReference type="InterPro" id="IPR003663">
    <property type="entry name" value="Sugar/inositol_transpt"/>
</dbReference>
<dbReference type="Pfam" id="PF00083">
    <property type="entry name" value="Sugar_tr"/>
    <property type="match status" value="1"/>
</dbReference>
<dbReference type="InterPro" id="IPR005828">
    <property type="entry name" value="MFS_sugar_transport-like"/>
</dbReference>
<keyword evidence="12" id="KW-1185">Reference proteome</keyword>
<dbReference type="PRINTS" id="PR00171">
    <property type="entry name" value="SUGRTRNSPORT"/>
</dbReference>
<evidence type="ECO:0000313" key="11">
    <source>
        <dbReference type="EMBL" id="KAL3694766.1"/>
    </source>
</evidence>
<feature type="transmembrane region" description="Helical" evidence="9">
    <location>
        <begin position="21"/>
        <end position="39"/>
    </location>
</feature>
<dbReference type="InterPro" id="IPR020846">
    <property type="entry name" value="MFS_dom"/>
</dbReference>
<dbReference type="InterPro" id="IPR045262">
    <property type="entry name" value="STP/PLT_plant"/>
</dbReference>
<dbReference type="GO" id="GO:0016020">
    <property type="term" value="C:membrane"/>
    <property type="evidence" value="ECO:0007669"/>
    <property type="project" value="UniProtKB-SubCell"/>
</dbReference>
<evidence type="ECO:0000256" key="1">
    <source>
        <dbReference type="ARBA" id="ARBA00004141"/>
    </source>
</evidence>
<keyword evidence="4" id="KW-0762">Sugar transport</keyword>
<proteinExistence type="inferred from homology"/>
<keyword evidence="5 9" id="KW-0812">Transmembrane</keyword>
<dbReference type="Gene3D" id="1.20.1250.20">
    <property type="entry name" value="MFS general substrate transporter like domains"/>
    <property type="match status" value="1"/>
</dbReference>
<feature type="transmembrane region" description="Helical" evidence="9">
    <location>
        <begin position="203"/>
        <end position="227"/>
    </location>
</feature>
<feature type="transmembrane region" description="Helical" evidence="9">
    <location>
        <begin position="268"/>
        <end position="290"/>
    </location>
</feature>
<evidence type="ECO:0000256" key="5">
    <source>
        <dbReference type="ARBA" id="ARBA00022692"/>
    </source>
</evidence>
<feature type="transmembrane region" description="Helical" evidence="9">
    <location>
        <begin position="90"/>
        <end position="112"/>
    </location>
</feature>
<dbReference type="AlphaFoldDB" id="A0ABD3HXH1"/>
<keyword evidence="3" id="KW-0813">Transport</keyword>
<sequence length="344" mass="37167">MTEGCALHLESGRKYESRTTVYLLASSMMAATAGLLFGYDVGISVLNGAAANLTMLIIGRVSLGSGVGLTMQAAPVYIAEIAPYRHRGALVNGFQFAITVGLFLSSLTNYFTDKIHPWGWRLSLGFVAAPALVITLGAILLPDSPTSYIDRGHVEKGRKVLEKIRGLKNVDMEFEDILEASRAAALVQNRFSNLLATKNRPQVVISLFLFGMQPFTGTGSFAFYFPVLFRILGYGSSAALYSTAIIGSVRMAGSAISMVLVDRIGRKVLFLEGGIQMCVCQFALGTIFYLELGLHNTLSKSMAAGVLVLICLWTAGFDWSWGPLMYVVPSEIFSFECRSAGMGS</sequence>
<evidence type="ECO:0000256" key="8">
    <source>
        <dbReference type="ARBA" id="ARBA00023136"/>
    </source>
</evidence>
<organism evidence="11 12">
    <name type="scientific">Riccia sorocarpa</name>
    <dbReference type="NCBI Taxonomy" id="122646"/>
    <lineage>
        <taxon>Eukaryota</taxon>
        <taxon>Viridiplantae</taxon>
        <taxon>Streptophyta</taxon>
        <taxon>Embryophyta</taxon>
        <taxon>Marchantiophyta</taxon>
        <taxon>Marchantiopsida</taxon>
        <taxon>Marchantiidae</taxon>
        <taxon>Marchantiales</taxon>
        <taxon>Ricciaceae</taxon>
        <taxon>Riccia</taxon>
    </lineage>
</organism>
<protein>
    <recommendedName>
        <fullName evidence="10">Major facilitator superfamily (MFS) profile domain-containing protein</fullName>
    </recommendedName>
</protein>
<dbReference type="PROSITE" id="PS50850">
    <property type="entry name" value="MFS"/>
    <property type="match status" value="1"/>
</dbReference>
<comment type="similarity">
    <text evidence="2">Belongs to the major facilitator superfamily. Sugar transporter (TC 2.A.1.1) family.</text>
</comment>
<reference evidence="11 12" key="1">
    <citation type="submission" date="2024-09" db="EMBL/GenBank/DDBJ databases">
        <title>Chromosome-scale assembly of Riccia sorocarpa.</title>
        <authorList>
            <person name="Paukszto L."/>
        </authorList>
    </citation>
    <scope>NUCLEOTIDE SEQUENCE [LARGE SCALE GENOMIC DNA]</scope>
    <source>
        <strain evidence="11">LP-2024</strain>
        <tissue evidence="11">Aerial parts of the thallus</tissue>
    </source>
</reference>
<dbReference type="PANTHER" id="PTHR23500">
    <property type="entry name" value="SOLUTE CARRIER FAMILY 2, FACILITATED GLUCOSE TRANSPORTER"/>
    <property type="match status" value="1"/>
</dbReference>
<name>A0ABD3HXH1_9MARC</name>
<accession>A0ABD3HXH1</accession>